<dbReference type="HOGENOM" id="CLU_1201452_0_0_1"/>
<reference evidence="4" key="1">
    <citation type="submission" date="2015-06" db="UniProtKB">
        <authorList>
            <consortium name="EnsemblPlants"/>
        </authorList>
    </citation>
    <scope>IDENTIFICATION</scope>
</reference>
<sequence>MDCVFAEVAAGLLLTAAMPTVDTARSGDHGVDDGWLLEARQRPKASGSRRRADSGEIRRKGTGGRGSSHPCEAEGGDGAVSFTYAMFATKSSGNYLSWCSSWAQLYLGRCPKEMKNVVIWVVIAPSFKVSVNDQIWQCHGPDSKLGSKLIWRDFVREGRVRISYEQHRLPHESATGSIGCRISASTKSDAVKPMLPDSKKAVPHLSIGLVKALHSHCHARIGVLKKDNCIY</sequence>
<keyword evidence="2" id="KW-0732">Signal</keyword>
<dbReference type="Gramene" id="ORGLA03G0221600.1">
    <property type="protein sequence ID" value="ORGLA03G0221600.1"/>
    <property type="gene ID" value="ORGLA03G0221600"/>
</dbReference>
<dbReference type="Pfam" id="PF05754">
    <property type="entry name" value="DUF834"/>
    <property type="match status" value="1"/>
</dbReference>
<dbReference type="Proteomes" id="UP000007306">
    <property type="component" value="Chromosome 3"/>
</dbReference>
<reference evidence="4 5" key="2">
    <citation type="submission" date="2018-04" db="EMBL/GenBank/DDBJ databases">
        <title>OglaRS2 (Oryza glaberrima Reference Sequence Version 2).</title>
        <authorList>
            <person name="Zhang J."/>
            <person name="Kudrna D."/>
            <person name="Lee S."/>
            <person name="Talag J."/>
            <person name="Rajasekar S."/>
            <person name="Wing R.A."/>
        </authorList>
    </citation>
    <scope>NUCLEOTIDE SEQUENCE [LARGE SCALE GENOMIC DNA]</scope>
    <source>
        <strain evidence="4 5">cv. IRGC 96717</strain>
    </source>
</reference>
<evidence type="ECO:0000256" key="1">
    <source>
        <dbReference type="SAM" id="MobiDB-lite"/>
    </source>
</evidence>
<protein>
    <recommendedName>
        <fullName evidence="3">DUF834 domain-containing protein</fullName>
    </recommendedName>
</protein>
<evidence type="ECO:0000256" key="2">
    <source>
        <dbReference type="SAM" id="SignalP"/>
    </source>
</evidence>
<evidence type="ECO:0000313" key="5">
    <source>
        <dbReference type="Proteomes" id="UP000007306"/>
    </source>
</evidence>
<proteinExistence type="predicted"/>
<feature type="chain" id="PRO_5003649941" description="DUF834 domain-containing protein" evidence="2">
    <location>
        <begin position="18"/>
        <end position="231"/>
    </location>
</feature>
<evidence type="ECO:0000259" key="3">
    <source>
        <dbReference type="Pfam" id="PF05754"/>
    </source>
</evidence>
<keyword evidence="5" id="KW-1185">Reference proteome</keyword>
<accession>I1PCX0</accession>
<evidence type="ECO:0000313" key="4">
    <source>
        <dbReference type="EnsemblPlants" id="ORGLA03G0221600.1"/>
    </source>
</evidence>
<feature type="compositionally biased region" description="Basic and acidic residues" evidence="1">
    <location>
        <begin position="50"/>
        <end position="59"/>
    </location>
</feature>
<feature type="signal peptide" evidence="2">
    <location>
        <begin position="1"/>
        <end position="17"/>
    </location>
</feature>
<organism evidence="4 5">
    <name type="scientific">Oryza glaberrima</name>
    <name type="common">African rice</name>
    <dbReference type="NCBI Taxonomy" id="4538"/>
    <lineage>
        <taxon>Eukaryota</taxon>
        <taxon>Viridiplantae</taxon>
        <taxon>Streptophyta</taxon>
        <taxon>Embryophyta</taxon>
        <taxon>Tracheophyta</taxon>
        <taxon>Spermatophyta</taxon>
        <taxon>Magnoliopsida</taxon>
        <taxon>Liliopsida</taxon>
        <taxon>Poales</taxon>
        <taxon>Poaceae</taxon>
        <taxon>BOP clade</taxon>
        <taxon>Oryzoideae</taxon>
        <taxon>Oryzeae</taxon>
        <taxon>Oryzinae</taxon>
        <taxon>Oryza</taxon>
    </lineage>
</organism>
<dbReference type="InterPro" id="IPR008552">
    <property type="entry name" value="DUF834"/>
</dbReference>
<feature type="region of interest" description="Disordered" evidence="1">
    <location>
        <begin position="41"/>
        <end position="72"/>
    </location>
</feature>
<dbReference type="AlphaFoldDB" id="I1PCX0"/>
<dbReference type="EnsemblPlants" id="ORGLA03G0221600.1">
    <property type="protein sequence ID" value="ORGLA03G0221600.1"/>
    <property type="gene ID" value="ORGLA03G0221600"/>
</dbReference>
<name>I1PCX0_ORYGL</name>
<feature type="domain" description="DUF834" evidence="3">
    <location>
        <begin position="7"/>
        <end position="33"/>
    </location>
</feature>